<evidence type="ECO:0000256" key="1">
    <source>
        <dbReference type="SAM" id="Coils"/>
    </source>
</evidence>
<feature type="coiled-coil region" evidence="1">
    <location>
        <begin position="115"/>
        <end position="142"/>
    </location>
</feature>
<evidence type="ECO:0000313" key="4">
    <source>
        <dbReference type="Proteomes" id="UP000011841"/>
    </source>
</evidence>
<protein>
    <submittedName>
        <fullName evidence="3">Uncharacterized protein</fullName>
    </submittedName>
</protein>
<organism evidence="3 4">
    <name type="scientific">Bradyrhizobium oligotrophicum S58</name>
    <dbReference type="NCBI Taxonomy" id="1245469"/>
    <lineage>
        <taxon>Bacteria</taxon>
        <taxon>Pseudomonadati</taxon>
        <taxon>Pseudomonadota</taxon>
        <taxon>Alphaproteobacteria</taxon>
        <taxon>Hyphomicrobiales</taxon>
        <taxon>Nitrobacteraceae</taxon>
        <taxon>Bradyrhizobium</taxon>
    </lineage>
</organism>
<reference evidence="3 4" key="1">
    <citation type="journal article" date="2013" name="Appl. Environ. Microbiol.">
        <title>Genome analysis suggests that the soil oligotrophic bacterium Agromonas oligotrophica (Bradyrhizobium oligotrophicum) is a nitrogen-fixing symbiont of Aeschynomene indica.</title>
        <authorList>
            <person name="Okubo T."/>
            <person name="Fukushima S."/>
            <person name="Itakura M."/>
            <person name="Oshima K."/>
            <person name="Longtonglang A."/>
            <person name="Teaumroong N."/>
            <person name="Mitsui H."/>
            <person name="Hattori M."/>
            <person name="Hattori R."/>
            <person name="Hattori T."/>
            <person name="Minamisawa K."/>
        </authorList>
    </citation>
    <scope>NUCLEOTIDE SEQUENCE [LARGE SCALE GENOMIC DNA]</scope>
    <source>
        <strain evidence="3 4">S58</strain>
    </source>
</reference>
<feature type="transmembrane region" description="Helical" evidence="2">
    <location>
        <begin position="28"/>
        <end position="47"/>
    </location>
</feature>
<dbReference type="STRING" id="1245469.S58_16920"/>
<dbReference type="EMBL" id="AP012603">
    <property type="protein sequence ID" value="BAM87700.1"/>
    <property type="molecule type" value="Genomic_DNA"/>
</dbReference>
<evidence type="ECO:0000313" key="3">
    <source>
        <dbReference type="EMBL" id="BAM87700.1"/>
    </source>
</evidence>
<dbReference type="HOGENOM" id="CLU_1583377_0_0_5"/>
<accession>M4ZNA4</accession>
<dbReference type="RefSeq" id="WP_015664829.1">
    <property type="nucleotide sequence ID" value="NC_020453.1"/>
</dbReference>
<proteinExistence type="predicted"/>
<keyword evidence="2" id="KW-0472">Membrane</keyword>
<dbReference type="OrthoDB" id="8233451at2"/>
<dbReference type="GeneID" id="301815622"/>
<dbReference type="eggNOG" id="ENOG5032AY6">
    <property type="taxonomic scope" value="Bacteria"/>
</dbReference>
<dbReference type="KEGG" id="aol:S58_16920"/>
<dbReference type="PATRIC" id="fig|1245469.3.peg.1724"/>
<name>M4ZNA4_9BRAD</name>
<keyword evidence="1" id="KW-0175">Coiled coil</keyword>
<sequence>MMAKLAQSMADKLGFGDLLWQIATSDGVLLLVAGLIVIAALVGHFPVLSKLSALQQYVIPAKLAVYAVIFLFAFLLGFRTADDRAEAKALRADVARKAEVIAAKDFDLRLAIEATEVAQKQRDEAALRAKEAQDEIDDYAQRLQARPNASCLLAPSDFPGGLPDDGKR</sequence>
<dbReference type="AlphaFoldDB" id="M4ZNA4"/>
<keyword evidence="4" id="KW-1185">Reference proteome</keyword>
<keyword evidence="2" id="KW-1133">Transmembrane helix</keyword>
<feature type="transmembrane region" description="Helical" evidence="2">
    <location>
        <begin position="59"/>
        <end position="78"/>
    </location>
</feature>
<gene>
    <name evidence="3" type="ORF">S58_16920</name>
</gene>
<keyword evidence="2" id="KW-0812">Transmembrane</keyword>
<evidence type="ECO:0000256" key="2">
    <source>
        <dbReference type="SAM" id="Phobius"/>
    </source>
</evidence>
<dbReference type="Proteomes" id="UP000011841">
    <property type="component" value="Chromosome"/>
</dbReference>